<evidence type="ECO:0000313" key="8">
    <source>
        <dbReference type="Proteomes" id="UP000694580"/>
    </source>
</evidence>
<evidence type="ECO:0000259" key="6">
    <source>
        <dbReference type="Pfam" id="PF25151"/>
    </source>
</evidence>
<feature type="domain" description="tRNA (32-2'-O)-methyltransferase regulator THADA-like TPR repeats region" evidence="5">
    <location>
        <begin position="512"/>
        <end position="733"/>
    </location>
</feature>
<dbReference type="GO" id="GO:0030488">
    <property type="term" value="P:tRNA methylation"/>
    <property type="evidence" value="ECO:0007669"/>
    <property type="project" value="TreeGrafter"/>
</dbReference>
<feature type="domain" description="DUF2428" evidence="4">
    <location>
        <begin position="901"/>
        <end position="1167"/>
    </location>
</feature>
<dbReference type="Gene3D" id="1.25.10.10">
    <property type="entry name" value="Leucine-rich Repeat Variant"/>
    <property type="match status" value="1"/>
</dbReference>
<dbReference type="InterPro" id="IPR056842">
    <property type="entry name" value="THADA-like_TPR_C"/>
</dbReference>
<keyword evidence="2" id="KW-0819">tRNA processing</keyword>
<keyword evidence="8" id="KW-1185">Reference proteome</keyword>
<reference evidence="7" key="3">
    <citation type="submission" date="2025-09" db="UniProtKB">
        <authorList>
            <consortium name="Ensembl"/>
        </authorList>
    </citation>
    <scope>IDENTIFICATION</scope>
</reference>
<gene>
    <name evidence="7" type="primary">si:ch211-225b11.4</name>
</gene>
<sequence>MSRVMISVEEARVQVQVLLASVLRDDKNILNVFFDRLTECTRPAKRCKERALDQALQLLRNLPREELRSLEAEQLASLVRLLVAMLLDMATISTACRKLDQILQLLAQFGHRVVREELQRCVQILLRRDQKVRICMMLEDCTLAREALRQECALLLGKVSEVFPAILREESSRNGTLCYQAVKVCLQMFQLLPQQVCPFIFGIEKGNSVMQGILKYLMDIILGGVSLSNSRDIRILAGTAVAMMISISSESEDGKSAACSLLQVTRQEPWMLTMGGLHILCEPRCPDGVDRLAITRGLLTGCRKDILTSRFDPEGTCLLLDGLFPVVTALCEEKLDCHYLVFQVFTMWLKSVKECLPDIWNIVNAPVLGKGSILQHKLFQVIWNNAESPVEGVSEYVRGAFGLFVEIYDLDCRCYGDTERTLLTQLLQQITELPWETKAKYPLLCVLLPYVGTYMVLEQYPDLPTHLLKCLSTNHLSPCASDVYKCFIQQQRKELCQNRDVPPSETEAANHWGQHWKTSLLEALTSEVTLLQNNASSHLLPCTLRTVPSAFEVLLSSLAPTSRGDLRAWACIMSSHRATSGGSPWFSEDSPALETLRRALSSLDDGVRLAAFNLLCSSPKSKELPSLVELSAMKNFIPMNLNSESSPFRQHLHAGVKRFLVRIRDSCLSKLVGSRNKGHLSVDKERDLREGVEFVDWLAHQAFTHLTMGSSYQRKKTALLLLAAILEVCTDTWSPDKKKGQPPANMSCLITWARQRGQWDFFSRSKQLVLISSLEDATNEIRDSAAELLLRFFPSCFPDDVVPVLFRRVDGLLHSPRVQEAQMGALMMKMLLQNVVGLVQGDKTATLTKHLLHLLEQHYVVAKRDMLLASRTKPIHGIVAALQRCLLEVPGTLAVALELGVVQEMVFLLQKIALFLLGVLYGDQDTDGKEVPPSFCDMGNAISSVIGQGTDTEDPGEECVLLSEEHSLVLTCCWVSLKEVGIFLGSLVEMTMGQADDLGASMTAEDLKVASKIFKDIILKCRHWGAVEGCCVGFTKFCRALLGSADPELRDIPADMLREGLGHLQTPRGTSVTRRAAGLPMLVLCVVAAEESSQSRPLLSLSVSSLLVTASTPVPGDWDQTLDLPQVCAVHTLQALVRGSGLGVAILQHASAMAILSLKLLSSTCWAMRNAALQLYSSLSSRMLGQQPAGDWGSCHYGMSPSAFFTHYPSLLPFLLHKLQGAAQDLQDSAQHARFCLHPALHPVLTLLAKLQCGVQHRNSSLLEFLAPLLQLASSPVYGIRVMASKALCAMTPPSEYSALLQKLAEELAEFPEKPCYHNLLHGQLLQMRELLTRALTTSSAWSDLAATFESRLWLAMPVQQCPLVKGVYVEVAGLLRRHLSESFLHQLASLLRSELHMEPHRLQVGSASFHQTAVHFLCKDPTWGCQVWRGFCRESPVVRLSLVKWATENHSWSGTVMQQELERALLDNLKRALLDEDVEYRGAYLAALLAVMTARVNGEIGYTAAALLPVAELHECLEILLKAMESLDGGPEYLSQALRVASLLLSRSLEPTLLLRWCCLLEMHRDAEAPEALRMACAQSLSLAGTTVVYKSLRVSCALQEISTRVISTGLYLLQDESHQVRVETSIFVSTLTSALKGRDEQPVFLVHVNQSLLLLLDLLLGELWDSCGTLEAMLCHLPEISVSSMLRDAQETQCSSLYEQDEANVFAEPSAISECLLPYLLQLAQKSADSAALAQQFSSWAKQNTANVLENLSVCRQLGSVKTLDRSWLGLLSEPRFHSAVGGLFTRAAFLCYLLELGDDLQPLCDPSTLAKNLLELHHELALKGLFLSQAFISPVRALYAEEGSQKGPDGR</sequence>
<dbReference type="Pfam" id="PF25151">
    <property type="entry name" value="TPR_Trm732_C"/>
    <property type="match status" value="1"/>
</dbReference>
<reference evidence="7 8" key="1">
    <citation type="submission" date="2020-06" db="EMBL/GenBank/DDBJ databases">
        <authorList>
            <consortium name="Wellcome Sanger Institute Data Sharing"/>
        </authorList>
    </citation>
    <scope>NUCLEOTIDE SEQUENCE [LARGE SCALE GENOMIC DNA]</scope>
</reference>
<dbReference type="SUPFAM" id="SSF48371">
    <property type="entry name" value="ARM repeat"/>
    <property type="match status" value="2"/>
</dbReference>
<name>A0AAY4CHN4_9TELE</name>
<dbReference type="Ensembl" id="ENSDCDT00010039859.1">
    <property type="protein sequence ID" value="ENSDCDP00010032139.1"/>
    <property type="gene ID" value="ENSDCDG00010020512.1"/>
</dbReference>
<comment type="similarity">
    <text evidence="1">Belongs to the THADA family.</text>
</comment>
<dbReference type="GO" id="GO:0005829">
    <property type="term" value="C:cytosol"/>
    <property type="evidence" value="ECO:0007669"/>
    <property type="project" value="TreeGrafter"/>
</dbReference>
<dbReference type="Pfam" id="PF10350">
    <property type="entry name" value="DUF2428"/>
    <property type="match status" value="1"/>
</dbReference>
<dbReference type="InterPro" id="IPR011989">
    <property type="entry name" value="ARM-like"/>
</dbReference>
<dbReference type="Pfam" id="PF25150">
    <property type="entry name" value="TPR_Trm732"/>
    <property type="match status" value="1"/>
</dbReference>
<proteinExistence type="inferred from homology"/>
<accession>A0AAY4CHN4</accession>
<evidence type="ECO:0000256" key="1">
    <source>
        <dbReference type="ARBA" id="ARBA00010409"/>
    </source>
</evidence>
<dbReference type="PANTHER" id="PTHR14387:SF0">
    <property type="entry name" value="DUF2428 DOMAIN-CONTAINING PROTEIN"/>
    <property type="match status" value="1"/>
</dbReference>
<protein>
    <recommendedName>
        <fullName evidence="9">DUF2428 domain-containing protein</fullName>
    </recommendedName>
</protein>
<evidence type="ECO:0000256" key="3">
    <source>
        <dbReference type="ARBA" id="ARBA00035625"/>
    </source>
</evidence>
<dbReference type="InterPro" id="IPR019442">
    <property type="entry name" value="THADA/TRM732_DUF2428"/>
</dbReference>
<evidence type="ECO:0000256" key="2">
    <source>
        <dbReference type="ARBA" id="ARBA00022694"/>
    </source>
</evidence>
<evidence type="ECO:0000259" key="4">
    <source>
        <dbReference type="Pfam" id="PF10350"/>
    </source>
</evidence>
<evidence type="ECO:0008006" key="9">
    <source>
        <dbReference type="Google" id="ProtNLM"/>
    </source>
</evidence>
<dbReference type="GeneTree" id="ENSGT00940000165952"/>
<organism evidence="7 8">
    <name type="scientific">Denticeps clupeoides</name>
    <name type="common">denticle herring</name>
    <dbReference type="NCBI Taxonomy" id="299321"/>
    <lineage>
        <taxon>Eukaryota</taxon>
        <taxon>Metazoa</taxon>
        <taxon>Chordata</taxon>
        <taxon>Craniata</taxon>
        <taxon>Vertebrata</taxon>
        <taxon>Euteleostomi</taxon>
        <taxon>Actinopterygii</taxon>
        <taxon>Neopterygii</taxon>
        <taxon>Teleostei</taxon>
        <taxon>Clupei</taxon>
        <taxon>Clupeiformes</taxon>
        <taxon>Denticipitoidei</taxon>
        <taxon>Denticipitidae</taxon>
        <taxon>Denticeps</taxon>
    </lineage>
</organism>
<reference evidence="7" key="2">
    <citation type="submission" date="2025-08" db="UniProtKB">
        <authorList>
            <consortium name="Ensembl"/>
        </authorList>
    </citation>
    <scope>IDENTIFICATION</scope>
</reference>
<comment type="function">
    <text evidence="3">Together with methyltransferase FTSJ1, methylates the 2'-O-ribose of nucleotides at position 32 of the anticodon loop of substrate tRNAs.</text>
</comment>
<evidence type="ECO:0000313" key="7">
    <source>
        <dbReference type="Ensembl" id="ENSDCDP00010032139.1"/>
    </source>
</evidence>
<feature type="domain" description="tRNA (32-2'-O)-methyltransferase regulator THADA-like C-terminal TPR repeats region" evidence="6">
    <location>
        <begin position="1169"/>
        <end position="1331"/>
    </location>
</feature>
<dbReference type="PANTHER" id="PTHR14387">
    <property type="entry name" value="THADA/DEATH RECEPTOR INTERACTING PROTEIN"/>
    <property type="match status" value="1"/>
</dbReference>
<dbReference type="Proteomes" id="UP000694580">
    <property type="component" value="Chromosome 11"/>
</dbReference>
<evidence type="ECO:0000259" key="5">
    <source>
        <dbReference type="Pfam" id="PF25150"/>
    </source>
</evidence>
<dbReference type="InterPro" id="IPR016024">
    <property type="entry name" value="ARM-type_fold"/>
</dbReference>
<dbReference type="InterPro" id="IPR056843">
    <property type="entry name" value="THADA-like_TPR"/>
</dbReference>
<dbReference type="InterPro" id="IPR051954">
    <property type="entry name" value="tRNA_methyltransferase_THADA"/>
</dbReference>